<protein>
    <recommendedName>
        <fullName evidence="2">SUZ domain-containing protein</fullName>
    </recommendedName>
</protein>
<dbReference type="EMBL" id="KB467931">
    <property type="protein sequence ID" value="PCH37584.1"/>
    <property type="molecule type" value="Genomic_DNA"/>
</dbReference>
<feature type="compositionally biased region" description="Acidic residues" evidence="1">
    <location>
        <begin position="39"/>
        <end position="54"/>
    </location>
</feature>
<dbReference type="Pfam" id="PF12752">
    <property type="entry name" value="SUZ"/>
    <property type="match status" value="1"/>
</dbReference>
<dbReference type="PROSITE" id="PS51673">
    <property type="entry name" value="SUZ"/>
    <property type="match status" value="1"/>
</dbReference>
<reference evidence="3 4" key="1">
    <citation type="journal article" date="2012" name="Science">
        <title>The Paleozoic origin of enzymatic lignin decomposition reconstructed from 31 fungal genomes.</title>
        <authorList>
            <person name="Floudas D."/>
            <person name="Binder M."/>
            <person name="Riley R."/>
            <person name="Barry K."/>
            <person name="Blanchette R.A."/>
            <person name="Henrissat B."/>
            <person name="Martinez A.T."/>
            <person name="Otillar R."/>
            <person name="Spatafora J.W."/>
            <person name="Yadav J.S."/>
            <person name="Aerts A."/>
            <person name="Benoit I."/>
            <person name="Boyd A."/>
            <person name="Carlson A."/>
            <person name="Copeland A."/>
            <person name="Coutinho P.M."/>
            <person name="de Vries R.P."/>
            <person name="Ferreira P."/>
            <person name="Findley K."/>
            <person name="Foster B."/>
            <person name="Gaskell J."/>
            <person name="Glotzer D."/>
            <person name="Gorecki P."/>
            <person name="Heitman J."/>
            <person name="Hesse C."/>
            <person name="Hori C."/>
            <person name="Igarashi K."/>
            <person name="Jurgens J.A."/>
            <person name="Kallen N."/>
            <person name="Kersten P."/>
            <person name="Kohler A."/>
            <person name="Kuees U."/>
            <person name="Kumar T.K.A."/>
            <person name="Kuo A."/>
            <person name="LaButti K."/>
            <person name="Larrondo L.F."/>
            <person name="Lindquist E."/>
            <person name="Ling A."/>
            <person name="Lombard V."/>
            <person name="Lucas S."/>
            <person name="Lundell T."/>
            <person name="Martin R."/>
            <person name="McLaughlin D.J."/>
            <person name="Morgenstern I."/>
            <person name="Morin E."/>
            <person name="Murat C."/>
            <person name="Nagy L.G."/>
            <person name="Nolan M."/>
            <person name="Ohm R.A."/>
            <person name="Patyshakuliyeva A."/>
            <person name="Rokas A."/>
            <person name="Ruiz-Duenas F.J."/>
            <person name="Sabat G."/>
            <person name="Salamov A."/>
            <person name="Samejima M."/>
            <person name="Schmutz J."/>
            <person name="Slot J.C."/>
            <person name="St John F."/>
            <person name="Stenlid J."/>
            <person name="Sun H."/>
            <person name="Sun S."/>
            <person name="Syed K."/>
            <person name="Tsang A."/>
            <person name="Wiebenga A."/>
            <person name="Young D."/>
            <person name="Pisabarro A."/>
            <person name="Eastwood D.C."/>
            <person name="Martin F."/>
            <person name="Cullen D."/>
            <person name="Grigoriev I.V."/>
            <person name="Hibbett D.S."/>
        </authorList>
    </citation>
    <scope>NUCLEOTIDE SEQUENCE [LARGE SCALE GENOMIC DNA]</scope>
    <source>
        <strain evidence="3 4">MD-104</strain>
    </source>
</reference>
<feature type="compositionally biased region" description="Basic and acidic residues" evidence="1">
    <location>
        <begin position="120"/>
        <end position="145"/>
    </location>
</feature>
<sequence length="194" mass="19964">MSVASTSTSASTSADAWDQSLPAPAAPRRAAPAQAVPDAWDDDDDDDDDEEEEDPQKLWESANSKAPMPELVISGASTASVVSPPPAAFQPALRILKRPPAASSAPRASSASSVPAPPELRARSYAEREAQYQAARERIFRDGRDGAGAGAGAGASVKVLREPRGPEAPPDEGAGAETGASRGFAARRGAPHGR</sequence>
<feature type="region of interest" description="Disordered" evidence="1">
    <location>
        <begin position="99"/>
        <end position="194"/>
    </location>
</feature>
<gene>
    <name evidence="3" type="ORF">WOLCODRAFT_140947</name>
</gene>
<accession>A0A2H3JLR5</accession>
<name>A0A2H3JLR5_WOLCO</name>
<feature type="domain" description="SUZ" evidence="2">
    <location>
        <begin position="67"/>
        <end position="144"/>
    </location>
</feature>
<evidence type="ECO:0000256" key="1">
    <source>
        <dbReference type="SAM" id="MobiDB-lite"/>
    </source>
</evidence>
<dbReference type="InterPro" id="IPR024771">
    <property type="entry name" value="SUZ"/>
</dbReference>
<dbReference type="OMA" id="WNDANTK"/>
<dbReference type="OrthoDB" id="5373615at2759"/>
<evidence type="ECO:0000313" key="3">
    <source>
        <dbReference type="EMBL" id="PCH37584.1"/>
    </source>
</evidence>
<dbReference type="STRING" id="742152.A0A2H3JLR5"/>
<proteinExistence type="predicted"/>
<feature type="compositionally biased region" description="Low complexity" evidence="1">
    <location>
        <begin position="1"/>
        <end position="14"/>
    </location>
</feature>
<feature type="region of interest" description="Disordered" evidence="1">
    <location>
        <begin position="1"/>
        <end position="71"/>
    </location>
</feature>
<evidence type="ECO:0000259" key="2">
    <source>
        <dbReference type="PROSITE" id="PS51673"/>
    </source>
</evidence>
<keyword evidence="4" id="KW-1185">Reference proteome</keyword>
<evidence type="ECO:0000313" key="4">
    <source>
        <dbReference type="Proteomes" id="UP000218811"/>
    </source>
</evidence>
<dbReference type="Proteomes" id="UP000218811">
    <property type="component" value="Unassembled WGS sequence"/>
</dbReference>
<feature type="compositionally biased region" description="Low complexity" evidence="1">
    <location>
        <begin position="99"/>
        <end position="114"/>
    </location>
</feature>
<feature type="compositionally biased region" description="Low complexity" evidence="1">
    <location>
        <begin position="22"/>
        <end position="38"/>
    </location>
</feature>
<organism evidence="3 4">
    <name type="scientific">Wolfiporia cocos (strain MD-104)</name>
    <name type="common">Brown rot fungus</name>
    <dbReference type="NCBI Taxonomy" id="742152"/>
    <lineage>
        <taxon>Eukaryota</taxon>
        <taxon>Fungi</taxon>
        <taxon>Dikarya</taxon>
        <taxon>Basidiomycota</taxon>
        <taxon>Agaricomycotina</taxon>
        <taxon>Agaricomycetes</taxon>
        <taxon>Polyporales</taxon>
        <taxon>Phaeolaceae</taxon>
        <taxon>Wolfiporia</taxon>
    </lineage>
</organism>
<feature type="compositionally biased region" description="Low complexity" evidence="1">
    <location>
        <begin position="179"/>
        <end position="188"/>
    </location>
</feature>
<dbReference type="AlphaFoldDB" id="A0A2H3JLR5"/>